<gene>
    <name evidence="3" type="ORF">GALMADRAFT_246852</name>
</gene>
<evidence type="ECO:0008006" key="5">
    <source>
        <dbReference type="Google" id="ProtNLM"/>
    </source>
</evidence>
<protein>
    <recommendedName>
        <fullName evidence="5">Required for respiratory growth protein 7, mitochondrial</fullName>
    </recommendedName>
</protein>
<organism evidence="3 4">
    <name type="scientific">Galerina marginata (strain CBS 339.88)</name>
    <dbReference type="NCBI Taxonomy" id="685588"/>
    <lineage>
        <taxon>Eukaryota</taxon>
        <taxon>Fungi</taxon>
        <taxon>Dikarya</taxon>
        <taxon>Basidiomycota</taxon>
        <taxon>Agaricomycotina</taxon>
        <taxon>Agaricomycetes</taxon>
        <taxon>Agaricomycetidae</taxon>
        <taxon>Agaricales</taxon>
        <taxon>Agaricineae</taxon>
        <taxon>Strophariaceae</taxon>
        <taxon>Galerina</taxon>
    </lineage>
</organism>
<dbReference type="Proteomes" id="UP000027222">
    <property type="component" value="Unassembled WGS sequence"/>
</dbReference>
<dbReference type="EMBL" id="KL142378">
    <property type="protein sequence ID" value="KDR76481.1"/>
    <property type="molecule type" value="Genomic_DNA"/>
</dbReference>
<keyword evidence="2" id="KW-0496">Mitochondrion</keyword>
<evidence type="ECO:0000313" key="4">
    <source>
        <dbReference type="Proteomes" id="UP000027222"/>
    </source>
</evidence>
<dbReference type="AlphaFoldDB" id="A0A067T049"/>
<dbReference type="PANTHER" id="PTHR28133:SF1">
    <property type="entry name" value="REQUIRED FOR RESPIRATORY GROWTH PROTEIN 7, MITOCHONDRIAL"/>
    <property type="match status" value="1"/>
</dbReference>
<dbReference type="PANTHER" id="PTHR28133">
    <property type="entry name" value="REQUIRED FOR RESPIRATORY GROWTH PROTEIN 7, MITOCHONDRIAL"/>
    <property type="match status" value="1"/>
</dbReference>
<reference evidence="4" key="1">
    <citation type="journal article" date="2014" name="Proc. Natl. Acad. Sci. U.S.A.">
        <title>Extensive sampling of basidiomycete genomes demonstrates inadequacy of the white-rot/brown-rot paradigm for wood decay fungi.</title>
        <authorList>
            <person name="Riley R."/>
            <person name="Salamov A.A."/>
            <person name="Brown D.W."/>
            <person name="Nagy L.G."/>
            <person name="Floudas D."/>
            <person name="Held B.W."/>
            <person name="Levasseur A."/>
            <person name="Lombard V."/>
            <person name="Morin E."/>
            <person name="Otillar R."/>
            <person name="Lindquist E.A."/>
            <person name="Sun H."/>
            <person name="LaButti K.M."/>
            <person name="Schmutz J."/>
            <person name="Jabbour D."/>
            <person name="Luo H."/>
            <person name="Baker S.E."/>
            <person name="Pisabarro A.G."/>
            <person name="Walton J.D."/>
            <person name="Blanchette R.A."/>
            <person name="Henrissat B."/>
            <person name="Martin F."/>
            <person name="Cullen D."/>
            <person name="Hibbett D.S."/>
            <person name="Grigoriev I.V."/>
        </authorList>
    </citation>
    <scope>NUCLEOTIDE SEQUENCE [LARGE SCALE GENOMIC DNA]</scope>
    <source>
        <strain evidence="4">CBS 339.88</strain>
    </source>
</reference>
<keyword evidence="4" id="KW-1185">Reference proteome</keyword>
<name>A0A067T049_GALM3</name>
<evidence type="ECO:0000256" key="2">
    <source>
        <dbReference type="ARBA" id="ARBA00023128"/>
    </source>
</evidence>
<dbReference type="Pfam" id="PF10356">
    <property type="entry name" value="RRG7"/>
    <property type="match status" value="1"/>
</dbReference>
<comment type="subcellular location">
    <subcellularLocation>
        <location evidence="1">Mitochondrion</location>
    </subcellularLocation>
</comment>
<dbReference type="HOGENOM" id="CLU_074378_1_0_1"/>
<dbReference type="GO" id="GO:0005739">
    <property type="term" value="C:mitochondrion"/>
    <property type="evidence" value="ECO:0007669"/>
    <property type="project" value="UniProtKB-SubCell"/>
</dbReference>
<accession>A0A067T049</accession>
<dbReference type="InterPro" id="IPR018828">
    <property type="entry name" value="RRG7"/>
</dbReference>
<evidence type="ECO:0000256" key="1">
    <source>
        <dbReference type="ARBA" id="ARBA00004173"/>
    </source>
</evidence>
<evidence type="ECO:0000313" key="3">
    <source>
        <dbReference type="EMBL" id="KDR76481.1"/>
    </source>
</evidence>
<dbReference type="OrthoDB" id="20734at2759"/>
<sequence length="284" mass="31784">MQPSFQHCKIPSFSRSQFLLQRRPISSSRQAYAPRLTTVQKGSAFEERSLKLLAQTMSMSLKRVGGKEDGGIDLVGWWWLPHVTVDAQKPSLLSFERRRLRVIGQCKAEKKKLGPNYVRELEGVMYRFLTLSSTNASIYPDTENDLEPLPTDALEHSRFPMVALLISESPFTKSTLLRAQSSPIPFFLLHLPPLEELSSEDSHANDDIDGSLGDVGAAMCNPALCGAQGLLKGRLEVRWERHHLGQQGRPAIWWNNNRLPSEIPDLELPGVGERMLADGRGKSS</sequence>
<proteinExistence type="predicted"/>